<dbReference type="EMBL" id="JAECZO010000001">
    <property type="protein sequence ID" value="KAK7199622.1"/>
    <property type="molecule type" value="Genomic_DNA"/>
</dbReference>
<accession>A0AAW0EZ50</accession>
<sequence>MSVSADAAASAAPVKPRRSVANYTEPPKKNRYLVQFSRFYSTKIPMGVREFVFTGPLILITLGIAYFAPSLISAEQFTEGLTPHTQDMREYTLEPIYDAHGGLKGYRHINTKHHLDSSASPSPPIS</sequence>
<reference evidence="2 3" key="1">
    <citation type="journal article" date="2021" name="MBio">
        <title>A New Model Trypanosomatid, Novymonas esmeraldas: Genomic Perception of Its 'Candidatus Pandoraea novymonadis' Endosymbiont.</title>
        <authorList>
            <person name="Zakharova A."/>
            <person name="Saura A."/>
            <person name="Butenko A."/>
            <person name="Podesvova L."/>
            <person name="Warmusova S."/>
            <person name="Kostygov A.Y."/>
            <person name="Nenarokova A."/>
            <person name="Lukes J."/>
            <person name="Opperdoes F.R."/>
            <person name="Yurchenko V."/>
        </authorList>
    </citation>
    <scope>NUCLEOTIDE SEQUENCE [LARGE SCALE GENOMIC DNA]</scope>
    <source>
        <strain evidence="2 3">E262AT.01</strain>
    </source>
</reference>
<feature type="transmembrane region" description="Helical" evidence="1">
    <location>
        <begin position="51"/>
        <end position="68"/>
    </location>
</feature>
<evidence type="ECO:0000256" key="1">
    <source>
        <dbReference type="SAM" id="Phobius"/>
    </source>
</evidence>
<evidence type="ECO:0000313" key="2">
    <source>
        <dbReference type="EMBL" id="KAK7199622.1"/>
    </source>
</evidence>
<proteinExistence type="predicted"/>
<name>A0AAW0EZ50_9TRYP</name>
<comment type="caution">
    <text evidence="2">The sequence shown here is derived from an EMBL/GenBank/DDBJ whole genome shotgun (WGS) entry which is preliminary data.</text>
</comment>
<protein>
    <submittedName>
        <fullName evidence="2">Uncharacterized protein</fullName>
    </submittedName>
</protein>
<keyword evidence="1" id="KW-1133">Transmembrane helix</keyword>
<evidence type="ECO:0000313" key="3">
    <source>
        <dbReference type="Proteomes" id="UP001430356"/>
    </source>
</evidence>
<keyword evidence="3" id="KW-1185">Reference proteome</keyword>
<keyword evidence="1" id="KW-0812">Transmembrane</keyword>
<keyword evidence="1" id="KW-0472">Membrane</keyword>
<dbReference type="Proteomes" id="UP001430356">
    <property type="component" value="Unassembled WGS sequence"/>
</dbReference>
<gene>
    <name evidence="2" type="ORF">NESM_000007300</name>
</gene>
<organism evidence="2 3">
    <name type="scientific">Novymonas esmeraldas</name>
    <dbReference type="NCBI Taxonomy" id="1808958"/>
    <lineage>
        <taxon>Eukaryota</taxon>
        <taxon>Discoba</taxon>
        <taxon>Euglenozoa</taxon>
        <taxon>Kinetoplastea</taxon>
        <taxon>Metakinetoplastina</taxon>
        <taxon>Trypanosomatida</taxon>
        <taxon>Trypanosomatidae</taxon>
        <taxon>Novymonas</taxon>
    </lineage>
</organism>
<dbReference type="AlphaFoldDB" id="A0AAW0EZ50"/>